<reference evidence="1 2" key="1">
    <citation type="submission" date="2017-05" db="EMBL/GenBank/DDBJ databases">
        <title>Genome sequence for an aflatoxigenic pathogen of Argentinian peanut, Aspergillus arachidicola.</title>
        <authorList>
            <person name="Moore G."/>
            <person name="Beltz S.B."/>
            <person name="Mack B.M."/>
        </authorList>
    </citation>
    <scope>NUCLEOTIDE SEQUENCE [LARGE SCALE GENOMIC DNA]</scope>
    <source>
        <strain evidence="1 2">CBS 117610</strain>
    </source>
</reference>
<name>A0A2G7FUU2_9EURO</name>
<proteinExistence type="predicted"/>
<protein>
    <submittedName>
        <fullName evidence="1">Uncharacterized protein</fullName>
    </submittedName>
</protein>
<accession>A0A2G7FUU2</accession>
<organism evidence="1 2">
    <name type="scientific">Aspergillus arachidicola</name>
    <dbReference type="NCBI Taxonomy" id="656916"/>
    <lineage>
        <taxon>Eukaryota</taxon>
        <taxon>Fungi</taxon>
        <taxon>Dikarya</taxon>
        <taxon>Ascomycota</taxon>
        <taxon>Pezizomycotina</taxon>
        <taxon>Eurotiomycetes</taxon>
        <taxon>Eurotiomycetidae</taxon>
        <taxon>Eurotiales</taxon>
        <taxon>Aspergillaceae</taxon>
        <taxon>Aspergillus</taxon>
        <taxon>Aspergillus subgen. Circumdati</taxon>
    </lineage>
</organism>
<dbReference type="AlphaFoldDB" id="A0A2G7FUU2"/>
<gene>
    <name evidence="1" type="ORF">AARAC_003910</name>
</gene>
<keyword evidence="2" id="KW-1185">Reference proteome</keyword>
<evidence type="ECO:0000313" key="2">
    <source>
        <dbReference type="Proteomes" id="UP000231358"/>
    </source>
</evidence>
<comment type="caution">
    <text evidence="1">The sequence shown here is derived from an EMBL/GenBank/DDBJ whole genome shotgun (WGS) entry which is preliminary data.</text>
</comment>
<dbReference type="Proteomes" id="UP000231358">
    <property type="component" value="Unassembled WGS sequence"/>
</dbReference>
<sequence length="358" mass="42135">MSEGPGQNDNPRARNIRERTKRIFSGPRKVAHRLYVLAYRAYERTFDNLHEAFPTRVRAPVGELLKDARPHLTLFRLRDDAPAVEITSPAESTRIINFFLRSLGLRHVFYGVQDRGPWQLGVEAFPILIREADEMPYRGIALPKGDEFVRYVTARMPFTVNIVQRQAARQLVDALGMTRARQFLRMTLWESNQIVHTEFTMGKIQYRLQCQTNYVLWYGYKRNWDLNLIIIHQRREEEFHPMKALAAMTLVYHRRQTADRDREIWGLYTNSLQYYYFHITSEQGQYSAEYYANGEVRMFQGIRMLLQIYARGYELARGLKEPTSKPTEPTELEIGRTPETVYEPVALVFRDEYHADLG</sequence>
<evidence type="ECO:0000313" key="1">
    <source>
        <dbReference type="EMBL" id="PIG84382.1"/>
    </source>
</evidence>
<dbReference type="EMBL" id="NEXV01000384">
    <property type="protein sequence ID" value="PIG84382.1"/>
    <property type="molecule type" value="Genomic_DNA"/>
</dbReference>